<organism evidence="1 3">
    <name type="scientific">Prevotella intermedia</name>
    <dbReference type="NCBI Taxonomy" id="28131"/>
    <lineage>
        <taxon>Bacteria</taxon>
        <taxon>Pseudomonadati</taxon>
        <taxon>Bacteroidota</taxon>
        <taxon>Bacteroidia</taxon>
        <taxon>Bacteroidales</taxon>
        <taxon>Prevotellaceae</taxon>
        <taxon>Prevotella</taxon>
    </lineage>
</organism>
<gene>
    <name evidence="1" type="ORF">PIOMA14_I_0906</name>
    <name evidence="2" type="ORF">PIOMA14_I_1563</name>
</gene>
<evidence type="ECO:0000313" key="3">
    <source>
        <dbReference type="Proteomes" id="UP000217431"/>
    </source>
</evidence>
<evidence type="ECO:0000313" key="2">
    <source>
        <dbReference type="EMBL" id="BAU18071.1"/>
    </source>
</evidence>
<name>A0A0S3UIV9_PREIN</name>
<evidence type="ECO:0000313" key="1">
    <source>
        <dbReference type="EMBL" id="BAU17414.1"/>
    </source>
</evidence>
<sequence>MLPQGIRREKQAHGLAAQR</sequence>
<accession>A0A0S3UIV9</accession>
<dbReference type="EMBL" id="AP014597">
    <property type="protein sequence ID" value="BAU17414.1"/>
    <property type="molecule type" value="Genomic_DNA"/>
</dbReference>
<dbReference type="EMBL" id="AP014597">
    <property type="protein sequence ID" value="BAU18071.1"/>
    <property type="molecule type" value="Genomic_DNA"/>
</dbReference>
<protein>
    <submittedName>
        <fullName evidence="1">Uncharacterized protein</fullName>
    </submittedName>
</protein>
<dbReference type="AlphaFoldDB" id="A0A0S3UIV9"/>
<proteinExistence type="predicted"/>
<dbReference type="Proteomes" id="UP000217431">
    <property type="component" value="Chromosome I"/>
</dbReference>
<reference evidence="1 3" key="1">
    <citation type="journal article" date="2016" name="DNA Res.">
        <title>The complete genome sequencing of Prevotella intermedia strain OMA14 and a subsequent fine-scale, intra-species genomic comparison reveal an unusual amplification of conjugative and mobile transposons and identify a novel Prevotella-lineage-specific repeat.</title>
        <authorList>
            <person name="Naito M."/>
            <person name="Ogura Y."/>
            <person name="Itoh T."/>
            <person name="Shoji M."/>
            <person name="Okamoto M."/>
            <person name="Hayashi T."/>
            <person name="Nakayama K."/>
        </authorList>
    </citation>
    <scope>NUCLEOTIDE SEQUENCE [LARGE SCALE GENOMIC DNA]</scope>
    <source>
        <strain evidence="1 3">OMA14</strain>
    </source>
</reference>